<keyword evidence="2" id="KW-0812">Transmembrane</keyword>
<dbReference type="InterPro" id="IPR021836">
    <property type="entry name" value="DUF3429"/>
</dbReference>
<sequence>MFRTGASRTILRSFNAAAQPAFRADINARLHATITSQLCTLARRPQAAAAVKPLALQLARGAASKDGPPMDKIDTKHEKELAKHVLEADPERVSMDSSVHPVFGEVGTAPASKHEEDKMLSGVNQDIQTIKDTFDMSDVPRPALYIGLAGVIPYVATSLSTIFCAYEIHHAHEFGSGLIFSEKTAELLLHVLEPLQIGYGATIISFLGAIHWGLEWAKFGGEAGWQRYSIGVVGTALAWPTILLPVEYALISQFLIFNYMYYKDSRACRAGWAPAWYGVYRFALTFIVGAAIVLSLIGRGQVSDRIGRLPGPADRVRELREHQAAEAENEEEQRRKYLASKDEGDDE</sequence>
<feature type="transmembrane region" description="Helical" evidence="2">
    <location>
        <begin position="228"/>
        <end position="257"/>
    </location>
</feature>
<protein>
    <recommendedName>
        <fullName evidence="5">Transmembrane protein 69</fullName>
    </recommendedName>
</protein>
<proteinExistence type="predicted"/>
<keyword evidence="2" id="KW-0472">Membrane</keyword>
<evidence type="ECO:0000256" key="2">
    <source>
        <dbReference type="SAM" id="Phobius"/>
    </source>
</evidence>
<dbReference type="Proteomes" id="UP000799539">
    <property type="component" value="Unassembled WGS sequence"/>
</dbReference>
<dbReference type="AlphaFoldDB" id="A0A6A6F0V3"/>
<evidence type="ECO:0000256" key="1">
    <source>
        <dbReference type="SAM" id="MobiDB-lite"/>
    </source>
</evidence>
<feature type="compositionally biased region" description="Basic and acidic residues" evidence="1">
    <location>
        <begin position="332"/>
        <end position="347"/>
    </location>
</feature>
<name>A0A6A6F0V3_9PEZI</name>
<feature type="transmembrane region" description="Helical" evidence="2">
    <location>
        <begin position="143"/>
        <end position="168"/>
    </location>
</feature>
<reference evidence="3" key="1">
    <citation type="journal article" date="2020" name="Stud. Mycol.">
        <title>101 Dothideomycetes genomes: a test case for predicting lifestyles and emergence of pathogens.</title>
        <authorList>
            <person name="Haridas S."/>
            <person name="Albert R."/>
            <person name="Binder M."/>
            <person name="Bloem J."/>
            <person name="Labutti K."/>
            <person name="Salamov A."/>
            <person name="Andreopoulos B."/>
            <person name="Baker S."/>
            <person name="Barry K."/>
            <person name="Bills G."/>
            <person name="Bluhm B."/>
            <person name="Cannon C."/>
            <person name="Castanera R."/>
            <person name="Culley D."/>
            <person name="Daum C."/>
            <person name="Ezra D."/>
            <person name="Gonzalez J."/>
            <person name="Henrissat B."/>
            <person name="Kuo A."/>
            <person name="Liang C."/>
            <person name="Lipzen A."/>
            <person name="Lutzoni F."/>
            <person name="Magnuson J."/>
            <person name="Mondo S."/>
            <person name="Nolan M."/>
            <person name="Ohm R."/>
            <person name="Pangilinan J."/>
            <person name="Park H.-J."/>
            <person name="Ramirez L."/>
            <person name="Alfaro M."/>
            <person name="Sun H."/>
            <person name="Tritt A."/>
            <person name="Yoshinaga Y."/>
            <person name="Zwiers L.-H."/>
            <person name="Turgeon B."/>
            <person name="Goodwin S."/>
            <person name="Spatafora J."/>
            <person name="Crous P."/>
            <person name="Grigoriev I."/>
        </authorList>
    </citation>
    <scope>NUCLEOTIDE SEQUENCE</scope>
    <source>
        <strain evidence="3">SCOH1-5</strain>
    </source>
</reference>
<dbReference type="PANTHER" id="PTHR15887:SF1">
    <property type="entry name" value="TRANSMEMBRANE PROTEIN 69"/>
    <property type="match status" value="1"/>
</dbReference>
<evidence type="ECO:0000313" key="4">
    <source>
        <dbReference type="Proteomes" id="UP000799539"/>
    </source>
</evidence>
<organism evidence="3 4">
    <name type="scientific">Cercospora zeae-maydis SCOH1-5</name>
    <dbReference type="NCBI Taxonomy" id="717836"/>
    <lineage>
        <taxon>Eukaryota</taxon>
        <taxon>Fungi</taxon>
        <taxon>Dikarya</taxon>
        <taxon>Ascomycota</taxon>
        <taxon>Pezizomycotina</taxon>
        <taxon>Dothideomycetes</taxon>
        <taxon>Dothideomycetidae</taxon>
        <taxon>Mycosphaerellales</taxon>
        <taxon>Mycosphaerellaceae</taxon>
        <taxon>Cercospora</taxon>
    </lineage>
</organism>
<feature type="transmembrane region" description="Helical" evidence="2">
    <location>
        <begin position="197"/>
        <end position="216"/>
    </location>
</feature>
<dbReference type="PANTHER" id="PTHR15887">
    <property type="entry name" value="TRANSMEMBRANE PROTEIN 69"/>
    <property type="match status" value="1"/>
</dbReference>
<keyword evidence="4" id="KW-1185">Reference proteome</keyword>
<accession>A0A6A6F0V3</accession>
<keyword evidence="2" id="KW-1133">Transmembrane helix</keyword>
<evidence type="ECO:0008006" key="5">
    <source>
        <dbReference type="Google" id="ProtNLM"/>
    </source>
</evidence>
<dbReference type="EMBL" id="ML992707">
    <property type="protein sequence ID" value="KAF2207053.1"/>
    <property type="molecule type" value="Genomic_DNA"/>
</dbReference>
<evidence type="ECO:0000313" key="3">
    <source>
        <dbReference type="EMBL" id="KAF2207053.1"/>
    </source>
</evidence>
<gene>
    <name evidence="3" type="ORF">CERZMDRAFT_63053</name>
</gene>
<feature type="region of interest" description="Disordered" evidence="1">
    <location>
        <begin position="323"/>
        <end position="347"/>
    </location>
</feature>
<feature type="transmembrane region" description="Helical" evidence="2">
    <location>
        <begin position="277"/>
        <end position="298"/>
    </location>
</feature>
<dbReference type="Pfam" id="PF11911">
    <property type="entry name" value="DUF3429"/>
    <property type="match status" value="1"/>
</dbReference>
<dbReference type="OrthoDB" id="194289at2759"/>